<feature type="chain" id="PRO_5017556857" description="Periplasmic protein" evidence="1">
    <location>
        <begin position="19"/>
        <end position="373"/>
    </location>
</feature>
<dbReference type="EMBL" id="NXLV01000004">
    <property type="protein sequence ID" value="RDU71201.1"/>
    <property type="molecule type" value="Genomic_DNA"/>
</dbReference>
<sequence>MKALFIILLTLISLSANPLNLQDPRLSKPQEEIIAQFGNIPTKSSSLKIALMMPKKIIGRYSVATIDTILAYLSARGGDFELEVFDCGDEEESSIKSFYQQIYSQDFHFIIAIFTTKGAYESTKLSLKIPLYIPTVNKTQIDFDPSLSPLLFFGGISYEDQINELLKFQSGTHTIAYNDDSPVGERLSLLLQEKIPQIQEQTITNEIAATFSKSRKTQEELIYQADVFLNTPVVKTGLLLSQIGYFKKKASSFLSTQINYNPSLGILTQQRDRENLYIANSIGEADQKLIEYASLLNSDLKYDWVNYSTALGMEIFYRLVHPESLAYFKENILDNQMQYQVKIYQIDTKGFYEVKPPQREYEELGEEMGLENP</sequence>
<comment type="caution">
    <text evidence="2">The sequence shown here is derived from an EMBL/GenBank/DDBJ whole genome shotgun (WGS) entry which is preliminary data.</text>
</comment>
<evidence type="ECO:0000313" key="3">
    <source>
        <dbReference type="Proteomes" id="UP000257045"/>
    </source>
</evidence>
<gene>
    <name evidence="2" type="ORF">CQA58_03555</name>
</gene>
<accession>A0A3D8J362</accession>
<dbReference type="RefSeq" id="WP_115569347.1">
    <property type="nucleotide sequence ID" value="NZ_NXLV01000004.1"/>
</dbReference>
<dbReference type="AlphaFoldDB" id="A0A3D8J362"/>
<dbReference type="Proteomes" id="UP000257045">
    <property type="component" value="Unassembled WGS sequence"/>
</dbReference>
<reference evidence="2 3" key="1">
    <citation type="submission" date="2018-04" db="EMBL/GenBank/DDBJ databases">
        <title>Novel Campyloabacter and Helicobacter Species and Strains.</title>
        <authorList>
            <person name="Mannion A.J."/>
            <person name="Shen Z."/>
            <person name="Fox J.G."/>
        </authorList>
    </citation>
    <scope>NUCLEOTIDE SEQUENCE [LARGE SCALE GENOMIC DNA]</scope>
    <source>
        <strain evidence="2 3">MIT 04-9366</strain>
    </source>
</reference>
<dbReference type="OrthoDB" id="5337863at2"/>
<organism evidence="2 3">
    <name type="scientific">Helicobacter brantae</name>
    <dbReference type="NCBI Taxonomy" id="375927"/>
    <lineage>
        <taxon>Bacteria</taxon>
        <taxon>Pseudomonadati</taxon>
        <taxon>Campylobacterota</taxon>
        <taxon>Epsilonproteobacteria</taxon>
        <taxon>Campylobacterales</taxon>
        <taxon>Helicobacteraceae</taxon>
        <taxon>Helicobacter</taxon>
    </lineage>
</organism>
<protein>
    <recommendedName>
        <fullName evidence="4">Periplasmic protein</fullName>
    </recommendedName>
</protein>
<evidence type="ECO:0008006" key="4">
    <source>
        <dbReference type="Google" id="ProtNLM"/>
    </source>
</evidence>
<evidence type="ECO:0000256" key="1">
    <source>
        <dbReference type="SAM" id="SignalP"/>
    </source>
</evidence>
<proteinExistence type="predicted"/>
<feature type="signal peptide" evidence="1">
    <location>
        <begin position="1"/>
        <end position="18"/>
    </location>
</feature>
<evidence type="ECO:0000313" key="2">
    <source>
        <dbReference type="EMBL" id="RDU71201.1"/>
    </source>
</evidence>
<keyword evidence="3" id="KW-1185">Reference proteome</keyword>
<keyword evidence="1" id="KW-0732">Signal</keyword>
<name>A0A3D8J362_9HELI</name>